<dbReference type="InterPro" id="IPR037365">
    <property type="entry name" value="Slowmo/Ups"/>
</dbReference>
<dbReference type="Proteomes" id="UP000752696">
    <property type="component" value="Unassembled WGS sequence"/>
</dbReference>
<name>A0A6V7HN72_9HYME</name>
<dbReference type="EMBL" id="CAJDYZ010012856">
    <property type="protein sequence ID" value="CAD1480834.1"/>
    <property type="molecule type" value="Genomic_DNA"/>
</dbReference>
<dbReference type="AlphaFoldDB" id="A0A6V7HN72"/>
<evidence type="ECO:0000313" key="2">
    <source>
        <dbReference type="EMBL" id="CAD1480834.1"/>
    </source>
</evidence>
<dbReference type="PROSITE" id="PS50904">
    <property type="entry name" value="PRELI_MSF1"/>
    <property type="match status" value="1"/>
</dbReference>
<reference evidence="2" key="1">
    <citation type="submission" date="2020-07" db="EMBL/GenBank/DDBJ databases">
        <authorList>
            <person name="Nazaruddin N."/>
        </authorList>
    </citation>
    <scope>NUCLEOTIDE SEQUENCE</scope>
</reference>
<comment type="caution">
    <text evidence="2">The sequence shown here is derived from an EMBL/GenBank/DDBJ whole genome shotgun (WGS) entry which is preliminary data.</text>
</comment>
<evidence type="ECO:0000259" key="1">
    <source>
        <dbReference type="PROSITE" id="PS50904"/>
    </source>
</evidence>
<accession>A0A6V7HN72</accession>
<dbReference type="InterPro" id="IPR006797">
    <property type="entry name" value="PRELI/MSF1_dom"/>
</dbReference>
<proteinExistence type="predicted"/>
<evidence type="ECO:0000313" key="3">
    <source>
        <dbReference type="Proteomes" id="UP000752696"/>
    </source>
</evidence>
<gene>
    <name evidence="2" type="ORF">MHI_LOCUS966786</name>
</gene>
<feature type="domain" description="PRELI/MSF1" evidence="1">
    <location>
        <begin position="1"/>
        <end position="113"/>
    </location>
</feature>
<dbReference type="GO" id="GO:0005758">
    <property type="term" value="C:mitochondrial intermembrane space"/>
    <property type="evidence" value="ECO:0007669"/>
    <property type="project" value="InterPro"/>
</dbReference>
<organism evidence="2 3">
    <name type="scientific">Heterotrigona itama</name>
    <dbReference type="NCBI Taxonomy" id="395501"/>
    <lineage>
        <taxon>Eukaryota</taxon>
        <taxon>Metazoa</taxon>
        <taxon>Ecdysozoa</taxon>
        <taxon>Arthropoda</taxon>
        <taxon>Hexapoda</taxon>
        <taxon>Insecta</taxon>
        <taxon>Pterygota</taxon>
        <taxon>Neoptera</taxon>
        <taxon>Endopterygota</taxon>
        <taxon>Hymenoptera</taxon>
        <taxon>Apocrita</taxon>
        <taxon>Aculeata</taxon>
        <taxon>Apoidea</taxon>
        <taxon>Anthophila</taxon>
        <taxon>Apidae</taxon>
        <taxon>Heterotrigona</taxon>
    </lineage>
</organism>
<dbReference type="Pfam" id="PF04707">
    <property type="entry name" value="PRELI"/>
    <property type="match status" value="1"/>
</dbReference>
<keyword evidence="3" id="KW-1185">Reference proteome</keyword>
<dbReference type="OrthoDB" id="341300at2759"/>
<dbReference type="PANTHER" id="PTHR11158">
    <property type="entry name" value="MSF1/PX19 RELATED"/>
    <property type="match status" value="1"/>
</dbReference>
<protein>
    <recommendedName>
        <fullName evidence="1">PRELI/MSF1 domain-containing protein</fullName>
    </recommendedName>
</protein>
<sequence>MKGSAKVTILPDCWLAVCEAFSQRYPNPYASHVLSEDTVYQEVKDDKFMSKRIQMTVAILRDLFENLVKKSQELTGADTRGVGFYVKRLISLTRNLEHKKLVVASETTKYVPD</sequence>